<evidence type="ECO:0000313" key="1">
    <source>
        <dbReference type="EMBL" id="KAK3490233.1"/>
    </source>
</evidence>
<sequence>MAVSLSSSLGTPHAKYSAIAKLPNQDRHVEKKTVSVGSNGDLPSLLHFLPSFSAVFLFGARELPFMLGAWCLSPGLAGMPITNYFKTLVYELLIMPFALRGDSGA</sequence>
<name>A0AAJ0I511_9PEZI</name>
<dbReference type="EMBL" id="JAULSX010000005">
    <property type="protein sequence ID" value="KAK3490233.1"/>
    <property type="molecule type" value="Genomic_DNA"/>
</dbReference>
<dbReference type="RefSeq" id="XP_062691416.1">
    <property type="nucleotide sequence ID" value="XM_062836227.1"/>
</dbReference>
<dbReference type="Proteomes" id="UP001285908">
    <property type="component" value="Unassembled WGS sequence"/>
</dbReference>
<comment type="caution">
    <text evidence="1">The sequence shown here is derived from an EMBL/GenBank/DDBJ whole genome shotgun (WGS) entry which is preliminary data.</text>
</comment>
<reference evidence="1 2" key="1">
    <citation type="journal article" date="2023" name="Mol. Phylogenet. Evol.">
        <title>Genome-scale phylogeny and comparative genomics of the fungal order Sordariales.</title>
        <authorList>
            <person name="Hensen N."/>
            <person name="Bonometti L."/>
            <person name="Westerberg I."/>
            <person name="Brannstrom I.O."/>
            <person name="Guillou S."/>
            <person name="Cros-Aarteil S."/>
            <person name="Calhoun S."/>
            <person name="Haridas S."/>
            <person name="Kuo A."/>
            <person name="Mondo S."/>
            <person name="Pangilinan J."/>
            <person name="Riley R."/>
            <person name="LaButti K."/>
            <person name="Andreopoulos B."/>
            <person name="Lipzen A."/>
            <person name="Chen C."/>
            <person name="Yan M."/>
            <person name="Daum C."/>
            <person name="Ng V."/>
            <person name="Clum A."/>
            <person name="Steindorff A."/>
            <person name="Ohm R.A."/>
            <person name="Martin F."/>
            <person name="Silar P."/>
            <person name="Natvig D.O."/>
            <person name="Lalanne C."/>
            <person name="Gautier V."/>
            <person name="Ament-Velasquez S.L."/>
            <person name="Kruys A."/>
            <person name="Hutchinson M.I."/>
            <person name="Powell A.J."/>
            <person name="Barry K."/>
            <person name="Miller A.N."/>
            <person name="Grigoriev I.V."/>
            <person name="Debuchy R."/>
            <person name="Gladieux P."/>
            <person name="Hiltunen Thoren M."/>
            <person name="Johannesson H."/>
        </authorList>
    </citation>
    <scope>NUCLEOTIDE SEQUENCE [LARGE SCALE GENOMIC DNA]</scope>
    <source>
        <strain evidence="1 2">FGSC 10403</strain>
    </source>
</reference>
<evidence type="ECO:0000313" key="2">
    <source>
        <dbReference type="Proteomes" id="UP001285908"/>
    </source>
</evidence>
<organism evidence="1 2">
    <name type="scientific">Neurospora hispaniola</name>
    <dbReference type="NCBI Taxonomy" id="588809"/>
    <lineage>
        <taxon>Eukaryota</taxon>
        <taxon>Fungi</taxon>
        <taxon>Dikarya</taxon>
        <taxon>Ascomycota</taxon>
        <taxon>Pezizomycotina</taxon>
        <taxon>Sordariomycetes</taxon>
        <taxon>Sordariomycetidae</taxon>
        <taxon>Sordariales</taxon>
        <taxon>Sordariaceae</taxon>
        <taxon>Neurospora</taxon>
    </lineage>
</organism>
<proteinExistence type="predicted"/>
<keyword evidence="2" id="KW-1185">Reference proteome</keyword>
<dbReference type="AlphaFoldDB" id="A0AAJ0I511"/>
<gene>
    <name evidence="1" type="ORF">B0T23DRAFT_359449</name>
</gene>
<dbReference type="GeneID" id="87873849"/>
<accession>A0AAJ0I511</accession>
<protein>
    <submittedName>
        <fullName evidence="1">Uncharacterized protein</fullName>
    </submittedName>
</protein>